<keyword evidence="2" id="KW-0812">Transmembrane</keyword>
<evidence type="ECO:0000259" key="3">
    <source>
        <dbReference type="Pfam" id="PF16640"/>
    </source>
</evidence>
<name>A0A2W5KRY4_9GAMM</name>
<accession>A0A2W5KRY4</accession>
<protein>
    <recommendedName>
        <fullName evidence="3">Bacterial Ig-like domain-containing protein</fullName>
    </recommendedName>
</protein>
<dbReference type="InterPro" id="IPR013783">
    <property type="entry name" value="Ig-like_fold"/>
</dbReference>
<gene>
    <name evidence="4" type="ORF">DI564_00870</name>
</gene>
<evidence type="ECO:0000313" key="4">
    <source>
        <dbReference type="EMBL" id="PZQ19826.1"/>
    </source>
</evidence>
<keyword evidence="2" id="KW-0472">Membrane</keyword>
<organism evidence="4 5">
    <name type="scientific">Rhodanobacter denitrificans</name>
    <dbReference type="NCBI Taxonomy" id="666685"/>
    <lineage>
        <taxon>Bacteria</taxon>
        <taxon>Pseudomonadati</taxon>
        <taxon>Pseudomonadota</taxon>
        <taxon>Gammaproteobacteria</taxon>
        <taxon>Lysobacterales</taxon>
        <taxon>Rhodanobacteraceae</taxon>
        <taxon>Rhodanobacter</taxon>
    </lineage>
</organism>
<feature type="domain" description="Bacterial Ig-like" evidence="3">
    <location>
        <begin position="251"/>
        <end position="338"/>
    </location>
</feature>
<dbReference type="SUPFAM" id="SSF75011">
    <property type="entry name" value="3-carboxy-cis,cis-mucoante lactonizing enzyme"/>
    <property type="match status" value="1"/>
</dbReference>
<proteinExistence type="predicted"/>
<dbReference type="EMBL" id="QFPO01000001">
    <property type="protein sequence ID" value="PZQ19826.1"/>
    <property type="molecule type" value="Genomic_DNA"/>
</dbReference>
<sequence length="1095" mass="113444">MRSRSRSSAASSRSEDARAIAASAGPAIVLPCRSVPRTIALPSICHGFGSLRKSTVATVVASPPHRPARPTGRHAAAGRGPVRTQRARIRYGETMSMIECSVSPPAAVRAGVPSRPRRPRWAVAVLVAALLALAVPPVAATAPAGGVATVTTLTSSANPAPFGQLVLYRASVSAASGTSVPGGQVTFYDGATPIITIDLEADGQGTMGANLSAGSHALTVRYAGDAGHAASVSAVLDQVIERPATVTAVVSDRNPSIAGQAVTFTASVGTTVFNSPTPTGSVTFFDGATALGTAPLDGSSRARLTTSALGTGSHAISAHYAGDAANAGSTSAPVTQVVDPATIDVVVTLGTEAPPACASATSLDVVAGTPVNYCFSVTNRTAQTLRYHSLSASGFDVPVAVPGDPFESVLFELEIAPGATAHYNKVVVAGAANAAVFNWTALPALPTYDVDDAAPTDRVELGDGGSLVHDNALVRLPFPFTLYGRSFGNGEEDGLCVYNNGAAQFVTRPEACGGAFPLFGADNWFPPPPDANDSLLPYWDALGEAGSVRHAVVGQAPARRLVVEWRQKNHFLEELIGLGCAAPPQDCGIGFQLILDESGAITFHYADVAFDTEGGDPLLIDRGASASIALIDTSRQLRQEYSIEQPRVSAGQTIRWQPAIPAYRTQAGATLGIGMPRIRATPQSMTVQAVRDEVLIRTLGIANDGNLALEWTLDRVSAAAHLPPGPRHVAPLGDPSHTALGTPPAGVGATPVWRPDPAPWLPEAVFELPAYGVKSEALQYIELVGLDALHPGRFVRVGVTHETLAGDFVGTDFSREYVITQCESVADECLSTIDTATGQLSEVAVSTPPAAQHWTGMAWDESTRTLYATSSTCDNPDPAAGKRSFLNTFDPVSGVNAPVAEIVTGAPLCLIDIAIAPNGQMVGLDIYHDALVAIDKISGAAQPIGSIGFDANYKQSMDFDDASGVLYLAGYVDGSPALVGMYSVDPLTGLATLIGRFDYRYDFMNLAALAIARPGGACARPDSVPWLFYDLVSGVTAPGQQSPARVVFDAGGLATGTYAANLCVASNDPTRPLLQVPVTFTVGTDALFANGFESP</sequence>
<dbReference type="InterPro" id="IPR032109">
    <property type="entry name" value="Big_3_5"/>
</dbReference>
<dbReference type="AlphaFoldDB" id="A0A2W5KRY4"/>
<feature type="domain" description="Bacterial Ig-like" evidence="3">
    <location>
        <begin position="153"/>
        <end position="237"/>
    </location>
</feature>
<reference evidence="4 5" key="1">
    <citation type="submission" date="2017-08" db="EMBL/GenBank/DDBJ databases">
        <title>Infants hospitalized years apart are colonized by the same room-sourced microbial strains.</title>
        <authorList>
            <person name="Brooks B."/>
            <person name="Olm M.R."/>
            <person name="Firek B.A."/>
            <person name="Baker R."/>
            <person name="Thomas B.C."/>
            <person name="Morowitz M.J."/>
            <person name="Banfield J.F."/>
        </authorList>
    </citation>
    <scope>NUCLEOTIDE SEQUENCE [LARGE SCALE GENOMIC DNA]</scope>
    <source>
        <strain evidence="4">S2_005_003_R2_42</strain>
    </source>
</reference>
<feature type="region of interest" description="Disordered" evidence="1">
    <location>
        <begin position="62"/>
        <end position="84"/>
    </location>
</feature>
<dbReference type="Proteomes" id="UP000249046">
    <property type="component" value="Unassembled WGS sequence"/>
</dbReference>
<evidence type="ECO:0000313" key="5">
    <source>
        <dbReference type="Proteomes" id="UP000249046"/>
    </source>
</evidence>
<evidence type="ECO:0000256" key="1">
    <source>
        <dbReference type="SAM" id="MobiDB-lite"/>
    </source>
</evidence>
<dbReference type="Gene3D" id="2.60.40.10">
    <property type="entry name" value="Immunoglobulins"/>
    <property type="match status" value="2"/>
</dbReference>
<feature type="transmembrane region" description="Helical" evidence="2">
    <location>
        <begin position="121"/>
        <end position="139"/>
    </location>
</feature>
<evidence type="ECO:0000256" key="2">
    <source>
        <dbReference type="SAM" id="Phobius"/>
    </source>
</evidence>
<keyword evidence="2" id="KW-1133">Transmembrane helix</keyword>
<comment type="caution">
    <text evidence="4">The sequence shown here is derived from an EMBL/GenBank/DDBJ whole genome shotgun (WGS) entry which is preliminary data.</text>
</comment>
<dbReference type="Pfam" id="PF16640">
    <property type="entry name" value="Big_3_5"/>
    <property type="match status" value="2"/>
</dbReference>